<gene>
    <name evidence="1" type="ORF">BJP34_20305</name>
</gene>
<evidence type="ECO:0000313" key="2">
    <source>
        <dbReference type="Proteomes" id="UP000177870"/>
    </source>
</evidence>
<organism evidence="1 2">
    <name type="scientific">Moorena producens PAL-8-15-08-1</name>
    <dbReference type="NCBI Taxonomy" id="1458985"/>
    <lineage>
        <taxon>Bacteria</taxon>
        <taxon>Bacillati</taxon>
        <taxon>Cyanobacteriota</taxon>
        <taxon>Cyanophyceae</taxon>
        <taxon>Coleofasciculales</taxon>
        <taxon>Coleofasciculaceae</taxon>
        <taxon>Moorena</taxon>
    </lineage>
</organism>
<dbReference type="Proteomes" id="UP000177870">
    <property type="component" value="Chromosome"/>
</dbReference>
<dbReference type="KEGG" id="mpro:BJP34_20305"/>
<sequence>MGQSIIELVDQLPEDNITVTVLNVLDFIVPGEWENLVGFDNTISAVTGETDPDVIESIRARALELYEDPDQGYQTAIWIYHTLDNTDTAIAAAALADKVGDTLSWIPFLDKLTPKADTVQSIDLSIKLVGELIAHSKIHGLGFNPVDFAASVTENYHNEALMRMVALVCIDGLIPLGADFISKVRNSLDEGGESALEDNPAFAALSDSIPESDKQGFITNTFDAVGDWMHDLISSTGLSPESLFERLGGFIELADDKLDYVAAFLDASTNCYEHTGIQTVARHLIERAAKEI</sequence>
<dbReference type="EMBL" id="CP017599">
    <property type="protein sequence ID" value="AOX01474.1"/>
    <property type="molecule type" value="Genomic_DNA"/>
</dbReference>
<evidence type="ECO:0000313" key="1">
    <source>
        <dbReference type="EMBL" id="AOX01474.1"/>
    </source>
</evidence>
<reference evidence="2" key="1">
    <citation type="submission" date="2016-10" db="EMBL/GenBank/DDBJ databases">
        <title>Comparative genomics uncovers the prolific and rare metabolic potential of the cyanobacterial genus Moorea.</title>
        <authorList>
            <person name="Leao T."/>
            <person name="Castelao G."/>
            <person name="Korobeynikov A."/>
            <person name="Monroe E.A."/>
            <person name="Podell S."/>
            <person name="Glukhov E."/>
            <person name="Allen E."/>
            <person name="Gerwick W.H."/>
            <person name="Gerwick L."/>
        </authorList>
    </citation>
    <scope>NUCLEOTIDE SEQUENCE [LARGE SCALE GENOMIC DNA]</scope>
    <source>
        <strain evidence="2">PAL-8-15-08-1</strain>
    </source>
</reference>
<dbReference type="RefSeq" id="WP_070393913.1">
    <property type="nucleotide sequence ID" value="NZ_CP017599.1"/>
</dbReference>
<proteinExistence type="predicted"/>
<accession>A0A1D8TV58</accession>
<dbReference type="AlphaFoldDB" id="A0A1D8TV58"/>
<name>A0A1D8TV58_9CYAN</name>
<dbReference type="OrthoDB" id="261494at2"/>
<protein>
    <submittedName>
        <fullName evidence="1">Uncharacterized protein</fullName>
    </submittedName>
</protein>
<dbReference type="STRING" id="1458985.BJP34_20305"/>